<protein>
    <submittedName>
        <fullName evidence="2">Uncharacterized protein</fullName>
    </submittedName>
</protein>
<evidence type="ECO:0000313" key="2">
    <source>
        <dbReference type="EMBL" id="CEM23912.1"/>
    </source>
</evidence>
<keyword evidence="1" id="KW-1133">Transmembrane helix</keyword>
<feature type="transmembrane region" description="Helical" evidence="1">
    <location>
        <begin position="234"/>
        <end position="255"/>
    </location>
</feature>
<dbReference type="EMBL" id="CDMY01000572">
    <property type="protein sequence ID" value="CEM23912.1"/>
    <property type="molecule type" value="Genomic_DNA"/>
</dbReference>
<keyword evidence="1" id="KW-0472">Membrane</keyword>
<dbReference type="VEuPathDB" id="CryptoDB:Vbra_21976"/>
<evidence type="ECO:0000313" key="3">
    <source>
        <dbReference type="Proteomes" id="UP000041254"/>
    </source>
</evidence>
<accession>A0A0G4G647</accession>
<keyword evidence="3" id="KW-1185">Reference proteome</keyword>
<feature type="transmembrane region" description="Helical" evidence="1">
    <location>
        <begin position="149"/>
        <end position="169"/>
    </location>
</feature>
<gene>
    <name evidence="2" type="ORF">Vbra_21976</name>
</gene>
<name>A0A0G4G647_VITBC</name>
<dbReference type="AlphaFoldDB" id="A0A0G4G647"/>
<proteinExistence type="predicted"/>
<feature type="transmembrane region" description="Helical" evidence="1">
    <location>
        <begin position="28"/>
        <end position="48"/>
    </location>
</feature>
<feature type="transmembrane region" description="Helical" evidence="1">
    <location>
        <begin position="181"/>
        <end position="206"/>
    </location>
</feature>
<keyword evidence="1" id="KW-0812">Transmembrane</keyword>
<reference evidence="2 3" key="1">
    <citation type="submission" date="2014-11" db="EMBL/GenBank/DDBJ databases">
        <authorList>
            <person name="Zhu J."/>
            <person name="Qi W."/>
            <person name="Song R."/>
        </authorList>
    </citation>
    <scope>NUCLEOTIDE SEQUENCE [LARGE SCALE GENOMIC DNA]</scope>
</reference>
<evidence type="ECO:0000256" key="1">
    <source>
        <dbReference type="SAM" id="Phobius"/>
    </source>
</evidence>
<dbReference type="PhylomeDB" id="A0A0G4G647"/>
<sequence>MSPSRPTILRPTVDCTPLCAYLSKRPTACGAALFVLLAIVVPLSLPGWRASDQRVFLEDGHAEVSQHLGLFGYRLSLDIVGEGSTILCRPHVIEESPVWEAPQELQQCFGNNTTCGCWASYSFLVDQSTAEGDDKAAAVWRGYKRAGTFVYISMGLVLPLLMIVGGICWSRRLDDQGLSTFPWDAIGASLFTAAFCLPIVTFSAWLGLTNYRMCFDEASSSLEGGHCPAALPPYWMLGWSCLFLGVLVTRLWWCVAVEWRKAHPRVSVQVPTAPSVGRHVWMAGRVIGKARNAQDSDSMTVTTAASSV</sequence>
<dbReference type="Proteomes" id="UP000041254">
    <property type="component" value="Unassembled WGS sequence"/>
</dbReference>
<dbReference type="InParanoid" id="A0A0G4G647"/>
<organism evidence="2 3">
    <name type="scientific">Vitrella brassicaformis (strain CCMP3155)</name>
    <dbReference type="NCBI Taxonomy" id="1169540"/>
    <lineage>
        <taxon>Eukaryota</taxon>
        <taxon>Sar</taxon>
        <taxon>Alveolata</taxon>
        <taxon>Colpodellida</taxon>
        <taxon>Vitrellaceae</taxon>
        <taxon>Vitrella</taxon>
    </lineage>
</organism>